<reference evidence="12 13" key="1">
    <citation type="submission" date="2024-04" db="EMBL/GenBank/DDBJ databases">
        <title>The reference genome of an endangered Asteraceae, Deinandra increscens subsp. villosa, native to the Central Coast of California.</title>
        <authorList>
            <person name="Guilliams M."/>
            <person name="Hasenstab-Lehman K."/>
            <person name="Meyer R."/>
            <person name="Mcevoy S."/>
        </authorList>
    </citation>
    <scope>NUCLEOTIDE SEQUENCE [LARGE SCALE GENOMIC DNA]</scope>
    <source>
        <tissue evidence="12">Leaf</tissue>
    </source>
</reference>
<evidence type="ECO:0000256" key="3">
    <source>
        <dbReference type="ARBA" id="ARBA00023015"/>
    </source>
</evidence>
<evidence type="ECO:0000313" key="13">
    <source>
        <dbReference type="Proteomes" id="UP001408789"/>
    </source>
</evidence>
<accession>A0AAP0GZN7</accession>
<feature type="coiled-coil region" evidence="8">
    <location>
        <begin position="153"/>
        <end position="180"/>
    </location>
</feature>
<dbReference type="InterPro" id="IPR025422">
    <property type="entry name" value="TGA_domain"/>
</dbReference>
<dbReference type="GO" id="GO:0003700">
    <property type="term" value="F:DNA-binding transcription factor activity"/>
    <property type="evidence" value="ECO:0007669"/>
    <property type="project" value="InterPro"/>
</dbReference>
<dbReference type="AlphaFoldDB" id="A0AAP0GZN7"/>
<evidence type="ECO:0000313" key="12">
    <source>
        <dbReference type="EMBL" id="KAK9069283.1"/>
    </source>
</evidence>
<comment type="similarity">
    <text evidence="2">Belongs to the bZIP family.</text>
</comment>
<evidence type="ECO:0000259" key="11">
    <source>
        <dbReference type="PROSITE" id="PS51806"/>
    </source>
</evidence>
<dbReference type="Proteomes" id="UP001408789">
    <property type="component" value="Unassembled WGS sequence"/>
</dbReference>
<dbReference type="InterPro" id="IPR046347">
    <property type="entry name" value="bZIP_sf"/>
</dbReference>
<feature type="region of interest" description="Disordered" evidence="9">
    <location>
        <begin position="79"/>
        <end position="107"/>
    </location>
</feature>
<keyword evidence="13" id="KW-1185">Reference proteome</keyword>
<dbReference type="PROSITE" id="PS50217">
    <property type="entry name" value="BZIP"/>
    <property type="match status" value="1"/>
</dbReference>
<keyword evidence="6" id="KW-0804">Transcription</keyword>
<gene>
    <name evidence="12" type="ORF">SSX86_013399</name>
</gene>
<dbReference type="PANTHER" id="PTHR45693">
    <property type="entry name" value="TRANSCRIPTION FACTOR TGA9"/>
    <property type="match status" value="1"/>
</dbReference>
<sequence>MGSKSFKIGGKAYTSVGDLMPSFISNSNGAEGNTGQSSRVSNLGPHEQSIGFREGGYNSTSLINQTMHPDLQFGSYEKMLQGPNMSQPNQVSNSDTSMEMDPDDKVESFDNDPSDPFMAYGSNDKQKEKFPEQKTLRRLAQNREAARKSRLRKKAYVQQLENSRLKLTQLEQEVQRARKQGVVISNTGDQSQPNTGNGSLAFVAEYSRWLEEQSKHTSDLRAAVTSHKSDNELRSLVEAATSHFNDIFRLKKIAAKADVFHIIYGMWTSPAERCFLWIGGFRSSELLKILVSHLEPLTEQQLASIDHLQQTSLQAEEALSQGMDALQQSLAETLARDAPVVPPGSSGMANYMGQMAMAMGKLGSLENFLRQADNLREKTLQQMHTILTTRQSARALLAINDYFSRLRALSTLWLARPQE</sequence>
<feature type="compositionally biased region" description="Polar residues" evidence="9">
    <location>
        <begin position="23"/>
        <end position="41"/>
    </location>
</feature>
<evidence type="ECO:0000256" key="8">
    <source>
        <dbReference type="SAM" id="Coils"/>
    </source>
</evidence>
<evidence type="ECO:0000256" key="5">
    <source>
        <dbReference type="ARBA" id="ARBA00023159"/>
    </source>
</evidence>
<name>A0AAP0GZN7_9ASTR</name>
<dbReference type="PROSITE" id="PS00036">
    <property type="entry name" value="BZIP_BASIC"/>
    <property type="match status" value="1"/>
</dbReference>
<keyword evidence="3" id="KW-0805">Transcription regulation</keyword>
<dbReference type="InterPro" id="IPR004827">
    <property type="entry name" value="bZIP"/>
</dbReference>
<dbReference type="GO" id="GO:0043565">
    <property type="term" value="F:sequence-specific DNA binding"/>
    <property type="evidence" value="ECO:0007669"/>
    <property type="project" value="InterPro"/>
</dbReference>
<proteinExistence type="inferred from homology"/>
<comment type="subcellular location">
    <subcellularLocation>
        <location evidence="1">Nucleus</location>
    </subcellularLocation>
</comment>
<dbReference type="SUPFAM" id="SSF57959">
    <property type="entry name" value="Leucine zipper domain"/>
    <property type="match status" value="1"/>
</dbReference>
<dbReference type="Pfam" id="PF00170">
    <property type="entry name" value="bZIP_1"/>
    <property type="match status" value="1"/>
</dbReference>
<dbReference type="Gene3D" id="1.20.5.170">
    <property type="match status" value="1"/>
</dbReference>
<organism evidence="12 13">
    <name type="scientific">Deinandra increscens subsp. villosa</name>
    <dbReference type="NCBI Taxonomy" id="3103831"/>
    <lineage>
        <taxon>Eukaryota</taxon>
        <taxon>Viridiplantae</taxon>
        <taxon>Streptophyta</taxon>
        <taxon>Embryophyta</taxon>
        <taxon>Tracheophyta</taxon>
        <taxon>Spermatophyta</taxon>
        <taxon>Magnoliopsida</taxon>
        <taxon>eudicotyledons</taxon>
        <taxon>Gunneridae</taxon>
        <taxon>Pentapetalae</taxon>
        <taxon>asterids</taxon>
        <taxon>campanulids</taxon>
        <taxon>Asterales</taxon>
        <taxon>Asteraceae</taxon>
        <taxon>Asteroideae</taxon>
        <taxon>Heliantheae alliance</taxon>
        <taxon>Madieae</taxon>
        <taxon>Madiinae</taxon>
        <taxon>Deinandra</taxon>
    </lineage>
</organism>
<evidence type="ECO:0000256" key="9">
    <source>
        <dbReference type="SAM" id="MobiDB-lite"/>
    </source>
</evidence>
<feature type="domain" description="DOG1" evidence="11">
    <location>
        <begin position="199"/>
        <end position="416"/>
    </location>
</feature>
<feature type="compositionally biased region" description="Polar residues" evidence="9">
    <location>
        <begin position="83"/>
        <end position="97"/>
    </location>
</feature>
<protein>
    <submittedName>
        <fullName evidence="12">Uncharacterized protein</fullName>
    </submittedName>
</protein>
<keyword evidence="7" id="KW-0539">Nucleus</keyword>
<dbReference type="GO" id="GO:0006351">
    <property type="term" value="P:DNA-templated transcription"/>
    <property type="evidence" value="ECO:0007669"/>
    <property type="project" value="InterPro"/>
</dbReference>
<evidence type="ECO:0000256" key="1">
    <source>
        <dbReference type="ARBA" id="ARBA00004123"/>
    </source>
</evidence>
<dbReference type="PANTHER" id="PTHR45693:SF15">
    <property type="entry name" value="TGACG-SEQUENCE-SPECIFIC DNA-BINDING PROTEIN TGA-2.1"/>
    <property type="match status" value="1"/>
</dbReference>
<dbReference type="PROSITE" id="PS51806">
    <property type="entry name" value="DOG1"/>
    <property type="match status" value="1"/>
</dbReference>
<dbReference type="CDD" id="cd14708">
    <property type="entry name" value="bZIP_HBP1b-like"/>
    <property type="match status" value="1"/>
</dbReference>
<dbReference type="SMART" id="SM00338">
    <property type="entry name" value="BRLZ"/>
    <property type="match status" value="1"/>
</dbReference>
<dbReference type="FunFam" id="1.20.5.170:FF:000019">
    <property type="entry name" value="BZIP family transcription factor"/>
    <property type="match status" value="1"/>
</dbReference>
<evidence type="ECO:0000256" key="7">
    <source>
        <dbReference type="ARBA" id="ARBA00023242"/>
    </source>
</evidence>
<keyword evidence="4" id="KW-0238">DNA-binding</keyword>
<feature type="region of interest" description="Disordered" evidence="9">
    <location>
        <begin position="22"/>
        <end position="57"/>
    </location>
</feature>
<evidence type="ECO:0000256" key="6">
    <source>
        <dbReference type="ARBA" id="ARBA00023163"/>
    </source>
</evidence>
<dbReference type="GO" id="GO:0005634">
    <property type="term" value="C:nucleus"/>
    <property type="evidence" value="ECO:0007669"/>
    <property type="project" value="UniProtKB-SubCell"/>
</dbReference>
<keyword evidence="8" id="KW-0175">Coiled coil</keyword>
<feature type="domain" description="BZIP" evidence="10">
    <location>
        <begin position="132"/>
        <end position="176"/>
    </location>
</feature>
<evidence type="ECO:0000256" key="4">
    <source>
        <dbReference type="ARBA" id="ARBA00023125"/>
    </source>
</evidence>
<comment type="caution">
    <text evidence="12">The sequence shown here is derived from an EMBL/GenBank/DDBJ whole genome shotgun (WGS) entry which is preliminary data.</text>
</comment>
<dbReference type="EMBL" id="JBCNJP010000014">
    <property type="protein sequence ID" value="KAK9069283.1"/>
    <property type="molecule type" value="Genomic_DNA"/>
</dbReference>
<evidence type="ECO:0000259" key="10">
    <source>
        <dbReference type="PROSITE" id="PS50217"/>
    </source>
</evidence>
<evidence type="ECO:0000256" key="2">
    <source>
        <dbReference type="ARBA" id="ARBA00007163"/>
    </source>
</evidence>
<keyword evidence="5" id="KW-0010">Activator</keyword>
<dbReference type="Pfam" id="PF14144">
    <property type="entry name" value="DOG1"/>
    <property type="match status" value="1"/>
</dbReference>